<sequence>MSYLKSDCDLPLVEATPGQLLDDSAAKWPDQEAYVFRHLGVRMKLAEVKQEADRLAAGLLSIGVRRGDVVAWVLTNRPEWVISFFAAAKIGAISLPIIGFYFLTFYKGMVGDILKKAKVKVLLIENSPTDEGLPETIPYLKEVFPDIVSATTAKSLRIEAVPSLTSIVVIGDKTSDNAFYNLGNIQSMGTHETARQRVQEAQSQTNCHDTIILLFTSGSTGAPKLVEQTTYAMVNTAEMVNRISGQDKRKVLLAPTDMTENLDSVLIPVLTGSQTVVFASANTWELADIISAILEERCEGTTFMYVKTLHDLVNDPTVKECDMSFLKDVQVGGNVISKTLQRQFAQVFPDADIINYYGTTEGWIVSMSRRSEMTKEQMERTVGRLMPHMETKVVNKAGQVVPLNQEGEIWVRGFSVFKGYRGDEEKTAKVKTHDGWHKTGDIGVLDEDGLLAITGRIKDMIIKNAENVHPACVEQVLLAHPKVQDVKVVGVPDPRYVEEICACIILKNGQMSDVEEMRKFSEENGLLADEINPGYFVFMDSFPKTSTGRKIDKRRIRAVAMERLGLKENTD</sequence>
<dbReference type="Pfam" id="PF13193">
    <property type="entry name" value="AMP-binding_C"/>
    <property type="match status" value="1"/>
</dbReference>
<keyword evidence="3" id="KW-1133">Transmembrane helix</keyword>
<feature type="transmembrane region" description="Helical" evidence="3">
    <location>
        <begin position="80"/>
        <end position="106"/>
    </location>
</feature>
<dbReference type="GO" id="GO:0006629">
    <property type="term" value="P:lipid metabolic process"/>
    <property type="evidence" value="ECO:0007669"/>
    <property type="project" value="UniProtKB-KW"/>
</dbReference>
<gene>
    <name evidence="6" type="primary">ACSF2</name>
    <name evidence="6" type="ORF">BLAG_LOCUS18462</name>
</gene>
<dbReference type="SUPFAM" id="SSF56801">
    <property type="entry name" value="Acetyl-CoA synthetase-like"/>
    <property type="match status" value="1"/>
</dbReference>
<feature type="domain" description="AMP-dependent synthetase/ligase" evidence="4">
    <location>
        <begin position="22"/>
        <end position="420"/>
    </location>
</feature>
<name>A0A8K0EPL8_BRALA</name>
<dbReference type="PANTHER" id="PTHR42814:SF3">
    <property type="entry name" value="BETA-N-ACETYLHEXOSAMINIDASE"/>
    <property type="match status" value="1"/>
</dbReference>
<keyword evidence="7" id="KW-1185">Reference proteome</keyword>
<evidence type="ECO:0000259" key="5">
    <source>
        <dbReference type="Pfam" id="PF13193"/>
    </source>
</evidence>
<dbReference type="Proteomes" id="UP000838412">
    <property type="component" value="Chromosome 4"/>
</dbReference>
<proteinExistence type="inferred from homology"/>
<evidence type="ECO:0000256" key="1">
    <source>
        <dbReference type="ARBA" id="ARBA00006432"/>
    </source>
</evidence>
<evidence type="ECO:0000313" key="6">
    <source>
        <dbReference type="EMBL" id="CAH1263925.1"/>
    </source>
</evidence>
<dbReference type="InterPro" id="IPR000873">
    <property type="entry name" value="AMP-dep_synth/lig_dom"/>
</dbReference>
<evidence type="ECO:0000259" key="4">
    <source>
        <dbReference type="Pfam" id="PF00501"/>
    </source>
</evidence>
<dbReference type="Gene3D" id="3.40.50.12780">
    <property type="entry name" value="N-terminal domain of ligase-like"/>
    <property type="match status" value="1"/>
</dbReference>
<accession>A0A8K0EPL8</accession>
<evidence type="ECO:0000256" key="3">
    <source>
        <dbReference type="SAM" id="Phobius"/>
    </source>
</evidence>
<dbReference type="InterPro" id="IPR025110">
    <property type="entry name" value="AMP-bd_C"/>
</dbReference>
<evidence type="ECO:0000313" key="7">
    <source>
        <dbReference type="Proteomes" id="UP000838412"/>
    </source>
</evidence>
<reference evidence="6" key="1">
    <citation type="submission" date="2022-01" db="EMBL/GenBank/DDBJ databases">
        <authorList>
            <person name="Braso-Vives M."/>
        </authorList>
    </citation>
    <scope>NUCLEOTIDE SEQUENCE</scope>
</reference>
<dbReference type="PANTHER" id="PTHR42814">
    <property type="entry name" value="AMP-BINDING DOMAIN-CONTAINING PROTEIN"/>
    <property type="match status" value="1"/>
</dbReference>
<dbReference type="Gene3D" id="3.30.300.30">
    <property type="match status" value="1"/>
</dbReference>
<dbReference type="InterPro" id="IPR020845">
    <property type="entry name" value="AMP-binding_CS"/>
</dbReference>
<keyword evidence="3" id="KW-0812">Transmembrane</keyword>
<feature type="domain" description="AMP-binding enzyme C-terminal" evidence="5">
    <location>
        <begin position="473"/>
        <end position="548"/>
    </location>
</feature>
<dbReference type="EMBL" id="OV696689">
    <property type="protein sequence ID" value="CAH1263925.1"/>
    <property type="molecule type" value="Genomic_DNA"/>
</dbReference>
<dbReference type="OrthoDB" id="10253115at2759"/>
<dbReference type="PROSITE" id="PS00455">
    <property type="entry name" value="AMP_BINDING"/>
    <property type="match status" value="1"/>
</dbReference>
<organism evidence="6 7">
    <name type="scientific">Branchiostoma lanceolatum</name>
    <name type="common">Common lancelet</name>
    <name type="synonym">Amphioxus lanceolatum</name>
    <dbReference type="NCBI Taxonomy" id="7740"/>
    <lineage>
        <taxon>Eukaryota</taxon>
        <taxon>Metazoa</taxon>
        <taxon>Chordata</taxon>
        <taxon>Cephalochordata</taxon>
        <taxon>Leptocardii</taxon>
        <taxon>Amphioxiformes</taxon>
        <taxon>Branchiostomatidae</taxon>
        <taxon>Branchiostoma</taxon>
    </lineage>
</organism>
<dbReference type="InterPro" id="IPR042099">
    <property type="entry name" value="ANL_N_sf"/>
</dbReference>
<keyword evidence="2" id="KW-0443">Lipid metabolism</keyword>
<dbReference type="AlphaFoldDB" id="A0A8K0EPL8"/>
<comment type="similarity">
    <text evidence="1">Belongs to the ATP-dependent AMP-binding enzyme family.</text>
</comment>
<evidence type="ECO:0000256" key="2">
    <source>
        <dbReference type="ARBA" id="ARBA00023098"/>
    </source>
</evidence>
<keyword evidence="3" id="KW-0472">Membrane</keyword>
<dbReference type="Pfam" id="PF00501">
    <property type="entry name" value="AMP-binding"/>
    <property type="match status" value="1"/>
</dbReference>
<protein>
    <submittedName>
        <fullName evidence="6">ACSF2 protein</fullName>
    </submittedName>
</protein>
<dbReference type="InterPro" id="IPR045851">
    <property type="entry name" value="AMP-bd_C_sf"/>
</dbReference>